<name>A0A1G9KRM9_9BACT</name>
<dbReference type="InterPro" id="IPR036737">
    <property type="entry name" value="OmpA-like_sf"/>
</dbReference>
<dbReference type="PANTHER" id="PTHR47245">
    <property type="entry name" value="PEPTIDYLPROLYL ISOMERASE"/>
    <property type="match status" value="1"/>
</dbReference>
<gene>
    <name evidence="6" type="ORF">SAMN04488090_1113</name>
</gene>
<dbReference type="EMBL" id="FNGS01000002">
    <property type="protein sequence ID" value="SDL52312.1"/>
    <property type="molecule type" value="Genomic_DNA"/>
</dbReference>
<feature type="domain" description="PpiC" evidence="4">
    <location>
        <begin position="130"/>
        <end position="232"/>
    </location>
</feature>
<dbReference type="PROSITE" id="PS51123">
    <property type="entry name" value="OMPA_2"/>
    <property type="match status" value="1"/>
</dbReference>
<dbReference type="STRING" id="563176.SAMN04488090_1113"/>
<dbReference type="Pfam" id="PF00639">
    <property type="entry name" value="Rotamase"/>
    <property type="match status" value="1"/>
</dbReference>
<feature type="domain" description="OmpA-like" evidence="5">
    <location>
        <begin position="549"/>
        <end position="659"/>
    </location>
</feature>
<evidence type="ECO:0000259" key="4">
    <source>
        <dbReference type="PROSITE" id="PS50198"/>
    </source>
</evidence>
<evidence type="ECO:0000256" key="1">
    <source>
        <dbReference type="PROSITE-ProRule" id="PRU00278"/>
    </source>
</evidence>
<evidence type="ECO:0000256" key="3">
    <source>
        <dbReference type="SAM" id="SignalP"/>
    </source>
</evidence>
<evidence type="ECO:0000256" key="2">
    <source>
        <dbReference type="PROSITE-ProRule" id="PRU00473"/>
    </source>
</evidence>
<feature type="signal peptide" evidence="3">
    <location>
        <begin position="1"/>
        <end position="27"/>
    </location>
</feature>
<sequence>MNPNYSDMYKSLRWAAFSFFIASSAFAQKPDDPVLMTIGPKKVTAGEFLYHFRKNPVGADSLNESAGVRDYLPLFINYKLKVLAGESQGIDTTAAFREELAGYRKVSAQSFMTDKQVTEALVKEAYDRLKEEINASHILLEVAPNASPDDTLRVYNQAMGLRDRLLKGEKFEDLAKEFSKDPYAAQNGGQLGWFTALQMVYPFETTAYKTKKGEISLPVRTRFGYHLIRVNDRRTSQGNIQVAHLFVRVDPNSSEADKMTAKTKIEEAYGELQRGVSFDQVVKQFSEDGSTRNAGGVMQPFGTGKMLPAFEEAAFALKKENAYSAPFQTQYGWHILKLVKRIPTPDYEEMAGYLRTKVQSDDRSNVSKSAVLRRIKKENGFEENTTALSAALEKATPQLAEGKWQPVPDPNLNGQLLFRIKDQVYRVEDFFRYVVKNQRPQAGASPKALMQNLYAAYADERNLEYEEAHLEEKNEDFRSLIQEYHDGILLFQMLEENVQAKSIQDTTGQRQFYERNKLQYQLPPRVFATVLDAASRPVLDQAQRILAKKPYVLNRKFADLTFPKGQTRLTDAQREKLFDLIVILSKNADYQVEISGHADASEADSCSAGRLKSVVSHLVKKGNISPVRIIEIDESKFKPASPTDKDKNRRVTFMLSTNARQDVVRQFNSAKPNTLVLQEGYFQKGENKYIDAAAWKVGKQTLEKGGRTVLLDIQKVDPARVKTLAEARGQVINEYQLYLEKNWVTDLKNRFKVSVNEEELKKLK</sequence>
<accession>A0A1G9KRM9</accession>
<evidence type="ECO:0000259" key="5">
    <source>
        <dbReference type="PROSITE" id="PS51123"/>
    </source>
</evidence>
<dbReference type="InterPro" id="IPR006665">
    <property type="entry name" value="OmpA-like"/>
</dbReference>
<evidence type="ECO:0000313" key="6">
    <source>
        <dbReference type="EMBL" id="SDL52312.1"/>
    </source>
</evidence>
<reference evidence="6 7" key="1">
    <citation type="submission" date="2016-10" db="EMBL/GenBank/DDBJ databases">
        <authorList>
            <person name="de Groot N.N."/>
        </authorList>
    </citation>
    <scope>NUCLEOTIDE SEQUENCE [LARGE SCALE GENOMIC DNA]</scope>
    <source>
        <strain evidence="6 7">DSM 21668</strain>
    </source>
</reference>
<keyword evidence="1 6" id="KW-0413">Isomerase</keyword>
<keyword evidence="7" id="KW-1185">Reference proteome</keyword>
<dbReference type="SUPFAM" id="SSF54534">
    <property type="entry name" value="FKBP-like"/>
    <property type="match status" value="2"/>
</dbReference>
<dbReference type="Gene3D" id="3.10.50.40">
    <property type="match status" value="2"/>
</dbReference>
<feature type="chain" id="PRO_5011529525" evidence="3">
    <location>
        <begin position="28"/>
        <end position="764"/>
    </location>
</feature>
<dbReference type="AlphaFoldDB" id="A0A1G9KRM9"/>
<dbReference type="InterPro" id="IPR046357">
    <property type="entry name" value="PPIase_dom_sf"/>
</dbReference>
<proteinExistence type="predicted"/>
<dbReference type="OrthoDB" id="14196at2"/>
<dbReference type="InterPro" id="IPR000297">
    <property type="entry name" value="PPIase_PpiC"/>
</dbReference>
<dbReference type="GO" id="GO:0016020">
    <property type="term" value="C:membrane"/>
    <property type="evidence" value="ECO:0007669"/>
    <property type="project" value="UniProtKB-UniRule"/>
</dbReference>
<feature type="domain" description="PpiC" evidence="4">
    <location>
        <begin position="237"/>
        <end position="340"/>
    </location>
</feature>
<organism evidence="6 7">
    <name type="scientific">Siphonobacter aquaeclarae</name>
    <dbReference type="NCBI Taxonomy" id="563176"/>
    <lineage>
        <taxon>Bacteria</taxon>
        <taxon>Pseudomonadati</taxon>
        <taxon>Bacteroidota</taxon>
        <taxon>Cytophagia</taxon>
        <taxon>Cytophagales</taxon>
        <taxon>Cytophagaceae</taxon>
        <taxon>Siphonobacter</taxon>
    </lineage>
</organism>
<keyword evidence="3" id="KW-0732">Signal</keyword>
<keyword evidence="2" id="KW-0472">Membrane</keyword>
<protein>
    <submittedName>
        <fullName evidence="6">Peptidyl-prolyl cis-trans isomerase SurA</fullName>
    </submittedName>
</protein>
<keyword evidence="1" id="KW-0697">Rotamase</keyword>
<dbReference type="Proteomes" id="UP000198901">
    <property type="component" value="Unassembled WGS sequence"/>
</dbReference>
<dbReference type="SUPFAM" id="SSF103088">
    <property type="entry name" value="OmpA-like"/>
    <property type="match status" value="1"/>
</dbReference>
<evidence type="ECO:0000313" key="7">
    <source>
        <dbReference type="Proteomes" id="UP000198901"/>
    </source>
</evidence>
<dbReference type="InterPro" id="IPR050245">
    <property type="entry name" value="PrsA_foldase"/>
</dbReference>
<dbReference type="PROSITE" id="PS50198">
    <property type="entry name" value="PPIC_PPIASE_2"/>
    <property type="match status" value="2"/>
</dbReference>
<dbReference type="Gene3D" id="3.30.1330.60">
    <property type="entry name" value="OmpA-like domain"/>
    <property type="match status" value="1"/>
</dbReference>
<dbReference type="PANTHER" id="PTHR47245:SF2">
    <property type="entry name" value="PEPTIDYL-PROLYL CIS-TRANS ISOMERASE HP_0175-RELATED"/>
    <property type="match status" value="1"/>
</dbReference>
<dbReference type="Pfam" id="PF13616">
    <property type="entry name" value="Rotamase_3"/>
    <property type="match status" value="1"/>
</dbReference>
<dbReference type="GO" id="GO:0003755">
    <property type="term" value="F:peptidyl-prolyl cis-trans isomerase activity"/>
    <property type="evidence" value="ECO:0007669"/>
    <property type="project" value="UniProtKB-KW"/>
</dbReference>